<accession>D7TU06</accession>
<dbReference type="HOGENOM" id="CLU_2125611_0_0_1"/>
<dbReference type="AlphaFoldDB" id="D7TU06"/>
<sequence>MFYKNYLNCILFYSIPHFSIFLYEKVGLFTAVNKITPLLIVRDTLLVHQLPPLLLSSLSSVFALTSFAEHINIYSHLYRFLPSSTFSLANGGRRKRNLRFQNPRNQKGFHTFCS</sequence>
<reference evidence="2" key="1">
    <citation type="journal article" date="2007" name="Nature">
        <title>The grapevine genome sequence suggests ancestral hexaploidization in major angiosperm phyla.</title>
        <authorList>
            <consortium name="The French-Italian Public Consortium for Grapevine Genome Characterization."/>
            <person name="Jaillon O."/>
            <person name="Aury J.-M."/>
            <person name="Noel B."/>
            <person name="Policriti A."/>
            <person name="Clepet C."/>
            <person name="Casagrande A."/>
            <person name="Choisne N."/>
            <person name="Aubourg S."/>
            <person name="Vitulo N."/>
            <person name="Jubin C."/>
            <person name="Vezzi A."/>
            <person name="Legeai F."/>
            <person name="Hugueney P."/>
            <person name="Dasilva C."/>
            <person name="Horner D."/>
            <person name="Mica E."/>
            <person name="Jublot D."/>
            <person name="Poulain J."/>
            <person name="Bruyere C."/>
            <person name="Billault A."/>
            <person name="Segurens B."/>
            <person name="Gouyvenoux M."/>
            <person name="Ugarte E."/>
            <person name="Cattonaro F."/>
            <person name="Anthouard V."/>
            <person name="Vico V."/>
            <person name="Del Fabbro C."/>
            <person name="Alaux M."/>
            <person name="Di Gaspero G."/>
            <person name="Dumas V."/>
            <person name="Felice N."/>
            <person name="Paillard S."/>
            <person name="Juman I."/>
            <person name="Moroldo M."/>
            <person name="Scalabrin S."/>
            <person name="Canaguier A."/>
            <person name="Le Clainche I."/>
            <person name="Malacrida G."/>
            <person name="Durand E."/>
            <person name="Pesole G."/>
            <person name="Laucou V."/>
            <person name="Chatelet P."/>
            <person name="Merdinoglu D."/>
            <person name="Delledonne M."/>
            <person name="Pezzotti M."/>
            <person name="Lecharny A."/>
            <person name="Scarpelli C."/>
            <person name="Artiguenave F."/>
            <person name="Pe M.E."/>
            <person name="Valle G."/>
            <person name="Morgante M."/>
            <person name="Caboche M."/>
            <person name="Adam-Blondon A.-F."/>
            <person name="Weissenbach J."/>
            <person name="Quetier F."/>
            <person name="Wincker P."/>
        </authorList>
    </citation>
    <scope>NUCLEOTIDE SEQUENCE [LARGE SCALE GENOMIC DNA]</scope>
    <source>
        <strain evidence="2">cv. Pinot noir / PN40024</strain>
    </source>
</reference>
<organism evidence="1 2">
    <name type="scientific">Vitis vinifera</name>
    <name type="common">Grape</name>
    <dbReference type="NCBI Taxonomy" id="29760"/>
    <lineage>
        <taxon>Eukaryota</taxon>
        <taxon>Viridiplantae</taxon>
        <taxon>Streptophyta</taxon>
        <taxon>Embryophyta</taxon>
        <taxon>Tracheophyta</taxon>
        <taxon>Spermatophyta</taxon>
        <taxon>Magnoliopsida</taxon>
        <taxon>eudicotyledons</taxon>
        <taxon>Gunneridae</taxon>
        <taxon>Pentapetalae</taxon>
        <taxon>rosids</taxon>
        <taxon>Vitales</taxon>
        <taxon>Vitaceae</taxon>
        <taxon>Viteae</taxon>
        <taxon>Vitis</taxon>
    </lineage>
</organism>
<evidence type="ECO:0000313" key="1">
    <source>
        <dbReference type="EMBL" id="CBI33921.3"/>
    </source>
</evidence>
<proteinExistence type="predicted"/>
<name>D7TU06_VITVI</name>
<keyword evidence="2" id="KW-1185">Reference proteome</keyword>
<evidence type="ECO:0000313" key="2">
    <source>
        <dbReference type="Proteomes" id="UP000009183"/>
    </source>
</evidence>
<gene>
    <name evidence="1" type="ordered locus">VIT_02s0012g00860</name>
</gene>
<dbReference type="EMBL" id="FN596247">
    <property type="protein sequence ID" value="CBI33921.3"/>
    <property type="molecule type" value="Genomic_DNA"/>
</dbReference>
<dbReference type="Proteomes" id="UP000009183">
    <property type="component" value="Chromosome 2"/>
</dbReference>
<dbReference type="PaxDb" id="29760-VIT_02s0012g00860.t01"/>
<protein>
    <submittedName>
        <fullName evidence="1">Uncharacterized protein</fullName>
    </submittedName>
</protein>
<dbReference type="InParanoid" id="D7TU06"/>